<comment type="caution">
    <text evidence="1">The sequence shown here is derived from an EMBL/GenBank/DDBJ whole genome shotgun (WGS) entry which is preliminary data.</text>
</comment>
<keyword evidence="2" id="KW-1185">Reference proteome</keyword>
<name>A0A4Y2CNX1_ARAVE</name>
<dbReference type="PANTHER" id="PTHR33327">
    <property type="entry name" value="ENDONUCLEASE"/>
    <property type="match status" value="1"/>
</dbReference>
<protein>
    <submittedName>
        <fullName evidence="1">Uncharacterized protein</fullName>
    </submittedName>
</protein>
<dbReference type="AlphaFoldDB" id="A0A4Y2CNX1"/>
<evidence type="ECO:0000313" key="2">
    <source>
        <dbReference type="Proteomes" id="UP000499080"/>
    </source>
</evidence>
<dbReference type="Proteomes" id="UP000499080">
    <property type="component" value="Unassembled WGS sequence"/>
</dbReference>
<reference evidence="1 2" key="1">
    <citation type="journal article" date="2019" name="Sci. Rep.">
        <title>Orb-weaving spider Araneus ventricosus genome elucidates the spidroin gene catalogue.</title>
        <authorList>
            <person name="Kono N."/>
            <person name="Nakamura H."/>
            <person name="Ohtoshi R."/>
            <person name="Moran D.A.P."/>
            <person name="Shinohara A."/>
            <person name="Yoshida Y."/>
            <person name="Fujiwara M."/>
            <person name="Mori M."/>
            <person name="Tomita M."/>
            <person name="Arakawa K."/>
        </authorList>
    </citation>
    <scope>NUCLEOTIDE SEQUENCE [LARGE SCALE GENOMIC DNA]</scope>
</reference>
<organism evidence="1 2">
    <name type="scientific">Araneus ventricosus</name>
    <name type="common">Orbweaver spider</name>
    <name type="synonym">Epeira ventricosa</name>
    <dbReference type="NCBI Taxonomy" id="182803"/>
    <lineage>
        <taxon>Eukaryota</taxon>
        <taxon>Metazoa</taxon>
        <taxon>Ecdysozoa</taxon>
        <taxon>Arthropoda</taxon>
        <taxon>Chelicerata</taxon>
        <taxon>Arachnida</taxon>
        <taxon>Araneae</taxon>
        <taxon>Araneomorphae</taxon>
        <taxon>Entelegynae</taxon>
        <taxon>Araneoidea</taxon>
        <taxon>Araneidae</taxon>
        <taxon>Araneus</taxon>
    </lineage>
</organism>
<sequence>MRDLVGKHFSDDLLKSLWLDILPKTVKLVLVASSEESNSLAIMANNILELVPQSSVNYTAVSPDSSNSSTLEQKVAELNKQVSKLANIVKNVQKF</sequence>
<evidence type="ECO:0000313" key="1">
    <source>
        <dbReference type="EMBL" id="GBM06110.1"/>
    </source>
</evidence>
<dbReference type="OrthoDB" id="8064112at2759"/>
<gene>
    <name evidence="1" type="ORF">AVEN_265170_1</name>
</gene>
<dbReference type="EMBL" id="BGPR01000223">
    <property type="protein sequence ID" value="GBM06110.1"/>
    <property type="molecule type" value="Genomic_DNA"/>
</dbReference>
<accession>A0A4Y2CNX1</accession>
<dbReference type="PANTHER" id="PTHR33327:SF3">
    <property type="entry name" value="RNA-DIRECTED DNA POLYMERASE"/>
    <property type="match status" value="1"/>
</dbReference>
<proteinExistence type="predicted"/>